<dbReference type="AlphaFoldDB" id="A0ABD3CSV4"/>
<accession>A0ABD3CSV4</accession>
<feature type="signal peptide" evidence="1">
    <location>
        <begin position="1"/>
        <end position="25"/>
    </location>
</feature>
<evidence type="ECO:0000256" key="1">
    <source>
        <dbReference type="SAM" id="SignalP"/>
    </source>
</evidence>
<evidence type="ECO:0000313" key="3">
    <source>
        <dbReference type="Proteomes" id="UP001632038"/>
    </source>
</evidence>
<reference evidence="3" key="1">
    <citation type="journal article" date="2024" name="IScience">
        <title>Strigolactones Initiate the Formation of Haustorium-like Structures in Castilleja.</title>
        <authorList>
            <person name="Buerger M."/>
            <person name="Peterson D."/>
            <person name="Chory J."/>
        </authorList>
    </citation>
    <scope>NUCLEOTIDE SEQUENCE [LARGE SCALE GENOMIC DNA]</scope>
</reference>
<evidence type="ECO:0000313" key="2">
    <source>
        <dbReference type="EMBL" id="KAL3632763.1"/>
    </source>
</evidence>
<comment type="caution">
    <text evidence="2">The sequence shown here is derived from an EMBL/GenBank/DDBJ whole genome shotgun (WGS) entry which is preliminary data.</text>
</comment>
<name>A0ABD3CSV4_9LAMI</name>
<feature type="chain" id="PRO_5044821422" evidence="1">
    <location>
        <begin position="26"/>
        <end position="99"/>
    </location>
</feature>
<dbReference type="EMBL" id="JAVIJP010000032">
    <property type="protein sequence ID" value="KAL3632763.1"/>
    <property type="molecule type" value="Genomic_DNA"/>
</dbReference>
<gene>
    <name evidence="2" type="ORF">CASFOL_025747</name>
</gene>
<organism evidence="2 3">
    <name type="scientific">Castilleja foliolosa</name>
    <dbReference type="NCBI Taxonomy" id="1961234"/>
    <lineage>
        <taxon>Eukaryota</taxon>
        <taxon>Viridiplantae</taxon>
        <taxon>Streptophyta</taxon>
        <taxon>Embryophyta</taxon>
        <taxon>Tracheophyta</taxon>
        <taxon>Spermatophyta</taxon>
        <taxon>Magnoliopsida</taxon>
        <taxon>eudicotyledons</taxon>
        <taxon>Gunneridae</taxon>
        <taxon>Pentapetalae</taxon>
        <taxon>asterids</taxon>
        <taxon>lamiids</taxon>
        <taxon>Lamiales</taxon>
        <taxon>Orobanchaceae</taxon>
        <taxon>Pedicularideae</taxon>
        <taxon>Castillejinae</taxon>
        <taxon>Castilleja</taxon>
    </lineage>
</organism>
<dbReference type="Proteomes" id="UP001632038">
    <property type="component" value="Unassembled WGS sequence"/>
</dbReference>
<protein>
    <submittedName>
        <fullName evidence="2">Uncharacterized protein</fullName>
    </submittedName>
</protein>
<keyword evidence="3" id="KW-1185">Reference proteome</keyword>
<proteinExistence type="predicted"/>
<keyword evidence="1" id="KW-0732">Signal</keyword>
<sequence length="99" mass="10428">MAKKILIALVVVVFTLQIIVTASQGTPPQRENLLHLQTTVNPAMKLVSIAIIAQAASAICECSINCGPSCNECHSNCTKNLFPQVQLAGNTKEGGPKSP</sequence>